<feature type="signal peptide" evidence="1">
    <location>
        <begin position="1"/>
        <end position="33"/>
    </location>
</feature>
<dbReference type="RefSeq" id="WP_073613961.1">
    <property type="nucleotide sequence ID" value="NZ_FRFE01000012.1"/>
</dbReference>
<evidence type="ECO:0000313" key="3">
    <source>
        <dbReference type="Proteomes" id="UP000184603"/>
    </source>
</evidence>
<keyword evidence="1" id="KW-0732">Signal</keyword>
<evidence type="ECO:0008006" key="4">
    <source>
        <dbReference type="Google" id="ProtNLM"/>
    </source>
</evidence>
<accession>A0A1M7Y8W3</accession>
<gene>
    <name evidence="2" type="ORF">SAMN02745220_02677</name>
</gene>
<evidence type="ECO:0000313" key="2">
    <source>
        <dbReference type="EMBL" id="SHO49075.1"/>
    </source>
</evidence>
<proteinExistence type="predicted"/>
<keyword evidence="3" id="KW-1185">Reference proteome</keyword>
<sequence length="190" mass="21381">MMHRFTTAYRATSTHTAFFAVLLLLFCTMPVKAAAQQVGEYHIKAVFLTNLTHFVTWPENVDRENAPFIIGIYGPDPFDSILDKAVAGEKKNNRPLKIERYHNLQELDPTRCNILFIHDSKVDEWKAIQSRLANYPILTVGDTSGFPEQGGMVNLIKNGQKIQVEINHNAVQKSGLTMSSKLLSLARIVP</sequence>
<protein>
    <recommendedName>
        <fullName evidence="4">Transmembrane protein</fullName>
    </recommendedName>
</protein>
<dbReference type="EMBL" id="FRFE01000012">
    <property type="protein sequence ID" value="SHO49075.1"/>
    <property type="molecule type" value="Genomic_DNA"/>
</dbReference>
<evidence type="ECO:0000256" key="1">
    <source>
        <dbReference type="SAM" id="SignalP"/>
    </source>
</evidence>
<reference evidence="2 3" key="1">
    <citation type="submission" date="2016-12" db="EMBL/GenBank/DDBJ databases">
        <authorList>
            <person name="Song W.-J."/>
            <person name="Kurnit D.M."/>
        </authorList>
    </citation>
    <scope>NUCLEOTIDE SEQUENCE [LARGE SCALE GENOMIC DNA]</scope>
    <source>
        <strain evidence="2 3">DSM 18488</strain>
    </source>
</reference>
<name>A0A1M7Y8W3_9BACT</name>
<organism evidence="2 3">
    <name type="scientific">Desulfopila aestuarii DSM 18488</name>
    <dbReference type="NCBI Taxonomy" id="1121416"/>
    <lineage>
        <taxon>Bacteria</taxon>
        <taxon>Pseudomonadati</taxon>
        <taxon>Thermodesulfobacteriota</taxon>
        <taxon>Desulfobulbia</taxon>
        <taxon>Desulfobulbales</taxon>
        <taxon>Desulfocapsaceae</taxon>
        <taxon>Desulfopila</taxon>
    </lineage>
</organism>
<dbReference type="AlphaFoldDB" id="A0A1M7Y8W3"/>
<dbReference type="OrthoDB" id="9803365at2"/>
<dbReference type="InterPro" id="IPR025293">
    <property type="entry name" value="YfiR/HmsC-like"/>
</dbReference>
<feature type="chain" id="PRO_5013111060" description="Transmembrane protein" evidence="1">
    <location>
        <begin position="34"/>
        <end position="190"/>
    </location>
</feature>
<dbReference type="Proteomes" id="UP000184603">
    <property type="component" value="Unassembled WGS sequence"/>
</dbReference>
<dbReference type="STRING" id="1121416.SAMN02745220_02677"/>
<dbReference type="Pfam" id="PF13689">
    <property type="entry name" value="DUF4154"/>
    <property type="match status" value="1"/>
</dbReference>